<sequence length="349" mass="39449">MDMHSDRKRPRTELDAEVAANAQLTNHPDLYFEDGNVIMKTGNTLFCVHRTILSKHSTVFRDLFAQNTQTLRGLPSLTVDDDKEDMESLLNAVYDGMHIDFPTLTVESFPTLAGLLRIATKYQIQRPRTAIIERLQIQWPSSLEKHDEKQVDVRERLLQQQQQQGDGAAENLIVHPASVIGLLRECNYNSPELLTPLFYDLSTRVWQFEAPFTGYHIMPLSPADKERLIVGINKLRSLQIQSFACPTVTCLRHPPAEQRRLLACQTELLKMWHNVAYACMVKDGDHCRPVEDWAGMVGMIRIACSKAATARDAQKDALCASCCNSVVATVEQSRRTIWNSLTGLFALAQ</sequence>
<reference evidence="2 3" key="1">
    <citation type="submission" date="2014-04" db="EMBL/GenBank/DDBJ databases">
        <authorList>
            <consortium name="DOE Joint Genome Institute"/>
            <person name="Kuo A."/>
            <person name="Tarkka M."/>
            <person name="Buscot F."/>
            <person name="Kohler A."/>
            <person name="Nagy L.G."/>
            <person name="Floudas D."/>
            <person name="Copeland A."/>
            <person name="Barry K.W."/>
            <person name="Cichocki N."/>
            <person name="Veneault-Fourrey C."/>
            <person name="LaButti K."/>
            <person name="Lindquist E.A."/>
            <person name="Lipzen A."/>
            <person name="Lundell T."/>
            <person name="Morin E."/>
            <person name="Murat C."/>
            <person name="Sun H."/>
            <person name="Tunlid A."/>
            <person name="Henrissat B."/>
            <person name="Grigoriev I.V."/>
            <person name="Hibbett D.S."/>
            <person name="Martin F."/>
            <person name="Nordberg H.P."/>
            <person name="Cantor M.N."/>
            <person name="Hua S.X."/>
        </authorList>
    </citation>
    <scope>NUCLEOTIDE SEQUENCE [LARGE SCALE GENOMIC DNA]</scope>
    <source>
        <strain evidence="2 3">F 1598</strain>
    </source>
</reference>
<dbReference type="Proteomes" id="UP000054166">
    <property type="component" value="Unassembled WGS sequence"/>
</dbReference>
<name>A0A0C3FEK2_PILCF</name>
<dbReference type="InterPro" id="IPR011333">
    <property type="entry name" value="SKP1/BTB/POZ_sf"/>
</dbReference>
<dbReference type="SMART" id="SM00225">
    <property type="entry name" value="BTB"/>
    <property type="match status" value="1"/>
</dbReference>
<dbReference type="STRING" id="765440.A0A0C3FEK2"/>
<dbReference type="AlphaFoldDB" id="A0A0C3FEK2"/>
<dbReference type="EMBL" id="KN832993">
    <property type="protein sequence ID" value="KIM82880.1"/>
    <property type="molecule type" value="Genomic_DNA"/>
</dbReference>
<accession>A0A0C3FEK2</accession>
<dbReference type="InterPro" id="IPR000210">
    <property type="entry name" value="BTB/POZ_dom"/>
</dbReference>
<dbReference type="HOGENOM" id="CLU_033082_1_0_1"/>
<reference evidence="3" key="2">
    <citation type="submission" date="2015-01" db="EMBL/GenBank/DDBJ databases">
        <title>Evolutionary Origins and Diversification of the Mycorrhizal Mutualists.</title>
        <authorList>
            <consortium name="DOE Joint Genome Institute"/>
            <consortium name="Mycorrhizal Genomics Consortium"/>
            <person name="Kohler A."/>
            <person name="Kuo A."/>
            <person name="Nagy L.G."/>
            <person name="Floudas D."/>
            <person name="Copeland A."/>
            <person name="Barry K.W."/>
            <person name="Cichocki N."/>
            <person name="Veneault-Fourrey C."/>
            <person name="LaButti K."/>
            <person name="Lindquist E.A."/>
            <person name="Lipzen A."/>
            <person name="Lundell T."/>
            <person name="Morin E."/>
            <person name="Murat C."/>
            <person name="Riley R."/>
            <person name="Ohm R."/>
            <person name="Sun H."/>
            <person name="Tunlid A."/>
            <person name="Henrissat B."/>
            <person name="Grigoriev I.V."/>
            <person name="Hibbett D.S."/>
            <person name="Martin F."/>
        </authorList>
    </citation>
    <scope>NUCLEOTIDE SEQUENCE [LARGE SCALE GENOMIC DNA]</scope>
    <source>
        <strain evidence="3">F 1598</strain>
    </source>
</reference>
<proteinExistence type="predicted"/>
<protein>
    <recommendedName>
        <fullName evidence="1">BTB domain-containing protein</fullName>
    </recommendedName>
</protein>
<feature type="domain" description="BTB" evidence="1">
    <location>
        <begin position="35"/>
        <end position="96"/>
    </location>
</feature>
<evidence type="ECO:0000313" key="3">
    <source>
        <dbReference type="Proteomes" id="UP000054166"/>
    </source>
</evidence>
<dbReference type="Pfam" id="PF00651">
    <property type="entry name" value="BTB"/>
    <property type="match status" value="1"/>
</dbReference>
<dbReference type="InParanoid" id="A0A0C3FEK2"/>
<evidence type="ECO:0000313" key="2">
    <source>
        <dbReference type="EMBL" id="KIM82880.1"/>
    </source>
</evidence>
<organism evidence="2 3">
    <name type="scientific">Piloderma croceum (strain F 1598)</name>
    <dbReference type="NCBI Taxonomy" id="765440"/>
    <lineage>
        <taxon>Eukaryota</taxon>
        <taxon>Fungi</taxon>
        <taxon>Dikarya</taxon>
        <taxon>Basidiomycota</taxon>
        <taxon>Agaricomycotina</taxon>
        <taxon>Agaricomycetes</taxon>
        <taxon>Agaricomycetidae</taxon>
        <taxon>Atheliales</taxon>
        <taxon>Atheliaceae</taxon>
        <taxon>Piloderma</taxon>
    </lineage>
</organism>
<dbReference type="OrthoDB" id="3218112at2759"/>
<dbReference type="PROSITE" id="PS50097">
    <property type="entry name" value="BTB"/>
    <property type="match status" value="1"/>
</dbReference>
<gene>
    <name evidence="2" type="ORF">PILCRDRAFT_820181</name>
</gene>
<keyword evidence="3" id="KW-1185">Reference proteome</keyword>
<dbReference type="SUPFAM" id="SSF54695">
    <property type="entry name" value="POZ domain"/>
    <property type="match status" value="1"/>
</dbReference>
<evidence type="ECO:0000259" key="1">
    <source>
        <dbReference type="PROSITE" id="PS50097"/>
    </source>
</evidence>
<dbReference type="CDD" id="cd18186">
    <property type="entry name" value="BTB_POZ_ZBTB_KLHL-like"/>
    <property type="match status" value="1"/>
</dbReference>
<dbReference type="Gene3D" id="3.30.710.10">
    <property type="entry name" value="Potassium Channel Kv1.1, Chain A"/>
    <property type="match status" value="1"/>
</dbReference>